<dbReference type="InterPro" id="IPR025371">
    <property type="entry name" value="BT_3044-like_C"/>
</dbReference>
<dbReference type="InterPro" id="IPR013728">
    <property type="entry name" value="BT_3987-like_N"/>
</dbReference>
<dbReference type="Proteomes" id="UP000725002">
    <property type="component" value="Unassembled WGS sequence"/>
</dbReference>
<evidence type="ECO:0000259" key="2">
    <source>
        <dbReference type="Pfam" id="PF14274"/>
    </source>
</evidence>
<comment type="caution">
    <text evidence="3">The sequence shown here is derived from an EMBL/GenBank/DDBJ whole genome shotgun (WGS) entry which is preliminary data.</text>
</comment>
<feature type="domain" description="BT-3044-like C-terminal" evidence="2">
    <location>
        <begin position="166"/>
        <end position="278"/>
    </location>
</feature>
<dbReference type="EMBL" id="JADILV010000029">
    <property type="protein sequence ID" value="MBO8483311.1"/>
    <property type="molecule type" value="Genomic_DNA"/>
</dbReference>
<sequence length="307" mass="34136">MKLNFITLSIAAAAVLSLSGCGFDDYDIQYPTKRVLFTYQTYNYQVVVGEGLQLKVGFVFAGLPENDRDRVVKYTVDESLVTNANQTAMPADLYEFDNPSEIVIPKGALKAYMPVRLDSAKFVNDPKALTGEYILPVKITEADADEISPGKEYTLISLSYQGRQFGNYTYTGKATGSDGQTIEYTNQPTATNSIRQLQTVAADKFRVYADQNGTADPMKGKYSMLVSVPVKGGGPVTLEPDPDFLPDITVSQNGECTYDEASKTFVLRYKYTDAAGVEWKCEDTMVFRNRVRNDQGDGRVLYEWRGF</sequence>
<name>A0A940II22_9BACT</name>
<evidence type="ECO:0000313" key="3">
    <source>
        <dbReference type="EMBL" id="MBO8483311.1"/>
    </source>
</evidence>
<dbReference type="PROSITE" id="PS51257">
    <property type="entry name" value="PROKAR_LIPOPROTEIN"/>
    <property type="match status" value="1"/>
</dbReference>
<dbReference type="Pfam" id="PF14274">
    <property type="entry name" value="BT_3044-like_C"/>
    <property type="match status" value="1"/>
</dbReference>
<proteinExistence type="predicted"/>
<accession>A0A940II22</accession>
<dbReference type="Gene3D" id="2.60.40.1740">
    <property type="entry name" value="hypothetical protein (bacova_03559)"/>
    <property type="match status" value="1"/>
</dbReference>
<dbReference type="AlphaFoldDB" id="A0A940II22"/>
<protein>
    <submittedName>
        <fullName evidence="3">DUF1735 domain-containing protein</fullName>
    </submittedName>
</protein>
<feature type="domain" description="BT-3987-like N-terminal" evidence="1">
    <location>
        <begin position="48"/>
        <end position="145"/>
    </location>
</feature>
<reference evidence="3" key="1">
    <citation type="submission" date="2020-10" db="EMBL/GenBank/DDBJ databases">
        <authorList>
            <person name="Gilroy R."/>
        </authorList>
    </citation>
    <scope>NUCLEOTIDE SEQUENCE</scope>
    <source>
        <strain evidence="3">G3-8215</strain>
    </source>
</reference>
<evidence type="ECO:0000259" key="1">
    <source>
        <dbReference type="Pfam" id="PF08522"/>
    </source>
</evidence>
<gene>
    <name evidence="3" type="ORF">IAB75_04280</name>
</gene>
<organism evidence="3 4">
    <name type="scientific">Candidatus Cryptobacteroides avicola</name>
    <dbReference type="NCBI Taxonomy" id="2840757"/>
    <lineage>
        <taxon>Bacteria</taxon>
        <taxon>Pseudomonadati</taxon>
        <taxon>Bacteroidota</taxon>
        <taxon>Bacteroidia</taxon>
        <taxon>Bacteroidales</taxon>
        <taxon>Candidatus Cryptobacteroides</taxon>
    </lineage>
</organism>
<dbReference type="Pfam" id="PF08522">
    <property type="entry name" value="BT_3987-like_N"/>
    <property type="match status" value="1"/>
</dbReference>
<reference evidence="3" key="2">
    <citation type="journal article" date="2021" name="PeerJ">
        <title>Extensive microbial diversity within the chicken gut microbiome revealed by metagenomics and culture.</title>
        <authorList>
            <person name="Gilroy R."/>
            <person name="Ravi A."/>
            <person name="Getino M."/>
            <person name="Pursley I."/>
            <person name="Horton D.L."/>
            <person name="Alikhan N.F."/>
            <person name="Baker D."/>
            <person name="Gharbi K."/>
            <person name="Hall N."/>
            <person name="Watson M."/>
            <person name="Adriaenssens E.M."/>
            <person name="Foster-Nyarko E."/>
            <person name="Jarju S."/>
            <person name="Secka A."/>
            <person name="Antonio M."/>
            <person name="Oren A."/>
            <person name="Chaudhuri R.R."/>
            <person name="La Ragione R."/>
            <person name="Hildebrand F."/>
            <person name="Pallen M.J."/>
        </authorList>
    </citation>
    <scope>NUCLEOTIDE SEQUENCE</scope>
    <source>
        <strain evidence="3">G3-8215</strain>
    </source>
</reference>
<evidence type="ECO:0000313" key="4">
    <source>
        <dbReference type="Proteomes" id="UP000725002"/>
    </source>
</evidence>